<dbReference type="SUPFAM" id="SSF46458">
    <property type="entry name" value="Globin-like"/>
    <property type="match status" value="1"/>
</dbReference>
<feature type="compositionally biased region" description="Low complexity" evidence="1">
    <location>
        <begin position="1"/>
        <end position="12"/>
    </location>
</feature>
<dbReference type="Proteomes" id="UP001620645">
    <property type="component" value="Unassembled WGS sequence"/>
</dbReference>
<feature type="region of interest" description="Disordered" evidence="1">
    <location>
        <begin position="40"/>
        <end position="235"/>
    </location>
</feature>
<feature type="region of interest" description="Disordered" evidence="1">
    <location>
        <begin position="446"/>
        <end position="529"/>
    </location>
</feature>
<feature type="compositionally biased region" description="Basic and acidic residues" evidence="1">
    <location>
        <begin position="81"/>
        <end position="102"/>
    </location>
</feature>
<gene>
    <name evidence="2" type="ORF">niasHS_005624</name>
</gene>
<protein>
    <submittedName>
        <fullName evidence="2">Uncharacterized protein</fullName>
    </submittedName>
</protein>
<feature type="compositionally biased region" description="Low complexity" evidence="1">
    <location>
        <begin position="149"/>
        <end position="172"/>
    </location>
</feature>
<organism evidence="2 3">
    <name type="scientific">Heterodera schachtii</name>
    <name type="common">Sugarbeet cyst nematode worm</name>
    <name type="synonym">Tylenchus schachtii</name>
    <dbReference type="NCBI Taxonomy" id="97005"/>
    <lineage>
        <taxon>Eukaryota</taxon>
        <taxon>Metazoa</taxon>
        <taxon>Ecdysozoa</taxon>
        <taxon>Nematoda</taxon>
        <taxon>Chromadorea</taxon>
        <taxon>Rhabditida</taxon>
        <taxon>Tylenchina</taxon>
        <taxon>Tylenchomorpha</taxon>
        <taxon>Tylenchoidea</taxon>
        <taxon>Heteroderidae</taxon>
        <taxon>Heteroderinae</taxon>
        <taxon>Heterodera</taxon>
    </lineage>
</organism>
<proteinExistence type="predicted"/>
<feature type="compositionally biased region" description="Polar residues" evidence="1">
    <location>
        <begin position="458"/>
        <end position="482"/>
    </location>
</feature>
<keyword evidence="3" id="KW-1185">Reference proteome</keyword>
<feature type="region of interest" description="Disordered" evidence="1">
    <location>
        <begin position="1"/>
        <end position="27"/>
    </location>
</feature>
<dbReference type="CDD" id="cd01040">
    <property type="entry name" value="Mb-like"/>
    <property type="match status" value="1"/>
</dbReference>
<evidence type="ECO:0000313" key="3">
    <source>
        <dbReference type="Proteomes" id="UP001620645"/>
    </source>
</evidence>
<feature type="compositionally biased region" description="Polar residues" evidence="1">
    <location>
        <begin position="489"/>
        <end position="499"/>
    </location>
</feature>
<evidence type="ECO:0000313" key="2">
    <source>
        <dbReference type="EMBL" id="KAL3095865.1"/>
    </source>
</evidence>
<dbReference type="InterPro" id="IPR012292">
    <property type="entry name" value="Globin/Proto"/>
</dbReference>
<dbReference type="InterPro" id="IPR044399">
    <property type="entry name" value="Mb-like_M"/>
</dbReference>
<dbReference type="InterPro" id="IPR009050">
    <property type="entry name" value="Globin-like_sf"/>
</dbReference>
<accession>A0ABD2JZ04</accession>
<evidence type="ECO:0000256" key="1">
    <source>
        <dbReference type="SAM" id="MobiDB-lite"/>
    </source>
</evidence>
<sequence length="529" mass="57504">MGASSSTAAGISGKERRKSTEESGAALLEADKRARRLLLQNGLLRRKSKAGNNTKAEDEAGGNSWQTKAHSMYDLQQMRGKSVEAEEQLQKGDDAAGHEATERQNGAGSANGKKHRLNKIATSLSKSLAEPASPSKSVSIDLPSPSPSPGSGTSPQQENAASSAALQSQKSASQRRRPLTWAWIRGHDVNLPAQPPPPQPAPVVERRPASRRRSLRSGIESRLSAEGHGGCQRQNSANAANSAECSTANGGAPLGRRCSHQANATTAAGQLSNGGRQKASANRRSDAGFAANANLNPISANGREIIQFCFDNPHNEIGSRICSRLLEKRTDFRQFAFSMGKERWQQMTGRLKEFLESVVRKVDNVEMVERLSRKYGEEHVQLKCFGFKPDFWVSLADAMTVECVILDQATHQPSDTITAWSLLVSVMFSSVRDGYYQALRAARISQRHRNVQQRENTHNLGTDQTPNSPSGVEKSASANELQSPERKTSGNNKQNTLRQQMEAKREKSASPNGASGVIVEEKSIPVQFF</sequence>
<dbReference type="AlphaFoldDB" id="A0ABD2JZ04"/>
<reference evidence="2 3" key="1">
    <citation type="submission" date="2024-10" db="EMBL/GenBank/DDBJ databases">
        <authorList>
            <person name="Kim D."/>
        </authorList>
    </citation>
    <scope>NUCLEOTIDE SEQUENCE [LARGE SCALE GENOMIC DNA]</scope>
    <source>
        <strain evidence="2">Taebaek</strain>
    </source>
</reference>
<dbReference type="Gene3D" id="1.10.490.10">
    <property type="entry name" value="Globins"/>
    <property type="match status" value="1"/>
</dbReference>
<name>A0ABD2JZ04_HETSC</name>
<comment type="caution">
    <text evidence="2">The sequence shown here is derived from an EMBL/GenBank/DDBJ whole genome shotgun (WGS) entry which is preliminary data.</text>
</comment>
<dbReference type="EMBL" id="JBICCN010000078">
    <property type="protein sequence ID" value="KAL3095865.1"/>
    <property type="molecule type" value="Genomic_DNA"/>
</dbReference>